<evidence type="ECO:0000256" key="6">
    <source>
        <dbReference type="ARBA" id="ARBA00023136"/>
    </source>
</evidence>
<feature type="transmembrane region" description="Helical" evidence="8">
    <location>
        <begin position="324"/>
        <end position="341"/>
    </location>
</feature>
<keyword evidence="6 8" id="KW-0472">Membrane</keyword>
<feature type="transmembrane region" description="Helical" evidence="8">
    <location>
        <begin position="283"/>
        <end position="304"/>
    </location>
</feature>
<comment type="caution">
    <text evidence="10">The sequence shown here is derived from an EMBL/GenBank/DDBJ whole genome shotgun (WGS) entry which is preliminary data.</text>
</comment>
<evidence type="ECO:0000256" key="8">
    <source>
        <dbReference type="SAM" id="Phobius"/>
    </source>
</evidence>
<comment type="subcellular location">
    <subcellularLocation>
        <location evidence="1">Membrane</location>
        <topology evidence="1">Multi-pass membrane protein</topology>
    </subcellularLocation>
</comment>
<dbReference type="InterPro" id="IPR020846">
    <property type="entry name" value="MFS_dom"/>
</dbReference>
<feature type="transmembrane region" description="Helical" evidence="8">
    <location>
        <begin position="348"/>
        <end position="371"/>
    </location>
</feature>
<accession>A0ABS7PUS3</accession>
<dbReference type="PROSITE" id="PS50850">
    <property type="entry name" value="MFS"/>
    <property type="match status" value="1"/>
</dbReference>
<feature type="transmembrane region" description="Helical" evidence="8">
    <location>
        <begin position="25"/>
        <end position="44"/>
    </location>
</feature>
<dbReference type="PROSITE" id="PS00217">
    <property type="entry name" value="SUGAR_TRANSPORT_2"/>
    <property type="match status" value="1"/>
</dbReference>
<evidence type="ECO:0000313" key="11">
    <source>
        <dbReference type="Proteomes" id="UP000706039"/>
    </source>
</evidence>
<dbReference type="Proteomes" id="UP000706039">
    <property type="component" value="Unassembled WGS sequence"/>
</dbReference>
<dbReference type="PROSITE" id="PS00216">
    <property type="entry name" value="SUGAR_TRANSPORT_1"/>
    <property type="match status" value="1"/>
</dbReference>
<feature type="domain" description="Major facilitator superfamily (MFS) profile" evidence="9">
    <location>
        <begin position="31"/>
        <end position="467"/>
    </location>
</feature>
<proteinExistence type="inferred from homology"/>
<dbReference type="InterPro" id="IPR005829">
    <property type="entry name" value="Sugar_transporter_CS"/>
</dbReference>
<organism evidence="10 11">
    <name type="scientific">Sphingomonas colocasiae</name>
    <dbReference type="NCBI Taxonomy" id="1848973"/>
    <lineage>
        <taxon>Bacteria</taxon>
        <taxon>Pseudomonadati</taxon>
        <taxon>Pseudomonadota</taxon>
        <taxon>Alphaproteobacteria</taxon>
        <taxon>Sphingomonadales</taxon>
        <taxon>Sphingomonadaceae</taxon>
        <taxon>Sphingomonas</taxon>
    </lineage>
</organism>
<feature type="transmembrane region" description="Helical" evidence="8">
    <location>
        <begin position="438"/>
        <end position="461"/>
    </location>
</feature>
<protein>
    <submittedName>
        <fullName evidence="10">Sugar porter family MFS transporter</fullName>
    </submittedName>
</protein>
<feature type="transmembrane region" description="Helical" evidence="8">
    <location>
        <begin position="202"/>
        <end position="223"/>
    </location>
</feature>
<evidence type="ECO:0000256" key="7">
    <source>
        <dbReference type="RuleBase" id="RU003346"/>
    </source>
</evidence>
<dbReference type="InterPro" id="IPR036259">
    <property type="entry name" value="MFS_trans_sf"/>
</dbReference>
<dbReference type="InterPro" id="IPR005828">
    <property type="entry name" value="MFS_sugar_transport-like"/>
</dbReference>
<dbReference type="EMBL" id="JAINVV010000010">
    <property type="protein sequence ID" value="MBY8824896.1"/>
    <property type="molecule type" value="Genomic_DNA"/>
</dbReference>
<reference evidence="10 11" key="1">
    <citation type="submission" date="2021-08" db="EMBL/GenBank/DDBJ databases">
        <authorList>
            <person name="Tuo L."/>
        </authorList>
    </citation>
    <scope>NUCLEOTIDE SEQUENCE [LARGE SCALE GENOMIC DNA]</scope>
    <source>
        <strain evidence="10 11">JCM 31229</strain>
    </source>
</reference>
<keyword evidence="3 7" id="KW-0813">Transport</keyword>
<feature type="transmembrane region" description="Helical" evidence="8">
    <location>
        <begin position="155"/>
        <end position="182"/>
    </location>
</feature>
<feature type="transmembrane region" description="Helical" evidence="8">
    <location>
        <begin position="413"/>
        <end position="432"/>
    </location>
</feature>
<sequence length="488" mass="50791">MAAIQPVIDAPAPDDPAAAFGNGNLLYVTLVSLVSAMGGFLFGYETVVIAGALGLVKAQFAFGAVMEGWFVTSGLFGCAAGVLIAGRLCDILGRKPVMLISGLLLGLCAVVCALAGSADWVIIGRIIGGLGVGVASIVSPLYISEVAPPAMRGRLVSLFQLTICIGIVTAMVTNAVLLDFALASDAAAGTGFWHWLLVAEAWRGMFLTQLVPSMLFFGLALLVPESPRWLALTGKSARARAVLTRLRGSETAADAEAAQIDQAIRAEQVGAGQWWRGVLRRPLLLGVFLAVFSELSGITVVMYYGPTILERAGISAGSSLGGHAVIGVVLASFTVLSLFVVDRFGRRPVLLVGCAGAGLALAATGICFSMGVNDGAIIIALLCAFVAFFAFSLGPIKWIVISEIFPTSIRARAMGVATVAVWITDIAINQAFPVVRDSFGVSAMFLGCAVFLAIQFVVVLAKLPETRGLPLEDILTLWNGGKAGRSEA</sequence>
<feature type="transmembrane region" description="Helical" evidence="8">
    <location>
        <begin position="122"/>
        <end position="143"/>
    </location>
</feature>
<keyword evidence="4 8" id="KW-0812">Transmembrane</keyword>
<dbReference type="PANTHER" id="PTHR48020">
    <property type="entry name" value="PROTON MYO-INOSITOL COTRANSPORTER"/>
    <property type="match status" value="1"/>
</dbReference>
<feature type="transmembrane region" description="Helical" evidence="8">
    <location>
        <begin position="64"/>
        <end position="85"/>
    </location>
</feature>
<feature type="transmembrane region" description="Helical" evidence="8">
    <location>
        <begin position="377"/>
        <end position="401"/>
    </location>
</feature>
<evidence type="ECO:0000256" key="2">
    <source>
        <dbReference type="ARBA" id="ARBA00010992"/>
    </source>
</evidence>
<dbReference type="Pfam" id="PF00083">
    <property type="entry name" value="Sugar_tr"/>
    <property type="match status" value="1"/>
</dbReference>
<dbReference type="Gene3D" id="1.20.1250.20">
    <property type="entry name" value="MFS general substrate transporter like domains"/>
    <property type="match status" value="2"/>
</dbReference>
<feature type="transmembrane region" description="Helical" evidence="8">
    <location>
        <begin position="97"/>
        <end position="116"/>
    </location>
</feature>
<evidence type="ECO:0000256" key="1">
    <source>
        <dbReference type="ARBA" id="ARBA00004141"/>
    </source>
</evidence>
<evidence type="ECO:0000256" key="3">
    <source>
        <dbReference type="ARBA" id="ARBA00022448"/>
    </source>
</evidence>
<dbReference type="NCBIfam" id="TIGR00879">
    <property type="entry name" value="SP"/>
    <property type="match status" value="1"/>
</dbReference>
<dbReference type="SUPFAM" id="SSF103473">
    <property type="entry name" value="MFS general substrate transporter"/>
    <property type="match status" value="1"/>
</dbReference>
<evidence type="ECO:0000259" key="9">
    <source>
        <dbReference type="PROSITE" id="PS50850"/>
    </source>
</evidence>
<dbReference type="PANTHER" id="PTHR48020:SF12">
    <property type="entry name" value="PROTON MYO-INOSITOL COTRANSPORTER"/>
    <property type="match status" value="1"/>
</dbReference>
<evidence type="ECO:0000313" key="10">
    <source>
        <dbReference type="EMBL" id="MBY8824896.1"/>
    </source>
</evidence>
<dbReference type="RefSeq" id="WP_222992004.1">
    <property type="nucleotide sequence ID" value="NZ_JAINVV010000010.1"/>
</dbReference>
<keyword evidence="5 8" id="KW-1133">Transmembrane helix</keyword>
<gene>
    <name evidence="10" type="ORF">K7G82_21510</name>
</gene>
<dbReference type="InterPro" id="IPR050814">
    <property type="entry name" value="Myo-inositol_Transporter"/>
</dbReference>
<dbReference type="PRINTS" id="PR00171">
    <property type="entry name" value="SUGRTRNSPORT"/>
</dbReference>
<name>A0ABS7PUS3_9SPHN</name>
<keyword evidence="11" id="KW-1185">Reference proteome</keyword>
<comment type="similarity">
    <text evidence="2 7">Belongs to the major facilitator superfamily. Sugar transporter (TC 2.A.1.1) family.</text>
</comment>
<evidence type="ECO:0000256" key="5">
    <source>
        <dbReference type="ARBA" id="ARBA00022989"/>
    </source>
</evidence>
<evidence type="ECO:0000256" key="4">
    <source>
        <dbReference type="ARBA" id="ARBA00022692"/>
    </source>
</evidence>
<dbReference type="InterPro" id="IPR003663">
    <property type="entry name" value="Sugar/inositol_transpt"/>
</dbReference>